<protein>
    <submittedName>
        <fullName evidence="2">Uncharacterized protein</fullName>
    </submittedName>
</protein>
<accession>A0ABZ3C4T4</accession>
<evidence type="ECO:0000256" key="1">
    <source>
        <dbReference type="SAM" id="MobiDB-lite"/>
    </source>
</evidence>
<sequence>MRLPPRPLLVGIGILTLLLAGTLGCTAPRVSGEQLQRWARERPEPLLVEVVEEHGSLGGSFWRVDVTVEDVASARSFADAFDEAGQRLGDATVVSWRVGGGTTSLRHGQRPTTEEAWNLADRPLPAQATARRIGIQQFSTAFDYEDVVEYDAVDVVAVGAVAEGLPGHTLTVRGDHERLGPAEPDEVNRRAASLAEVAGSGPTFTVFDEEVRVGSADDVVALAERLPEAPNWWVTSDTLVGVSTERGARPYYPVVAELLARGSEVVTATLTAGELRVGFADCAAAAAFLGEPLPGPVPLGLGCTASASGQRNAGGLWLAGSQEQVLTWFPRAREAVAEHGVTRLDVAPQAIDARVPAQVDAWPDALRAVRRIGWQGDAAIRLEVVGGGAASFWSSADGRASGEEHSGTSDAQASRLRAAWDATSP</sequence>
<dbReference type="EMBL" id="CP115965">
    <property type="protein sequence ID" value="WZW97807.1"/>
    <property type="molecule type" value="Genomic_DNA"/>
</dbReference>
<organism evidence="2 3">
    <name type="scientific">Propioniciclava soli</name>
    <dbReference type="NCBI Taxonomy" id="2775081"/>
    <lineage>
        <taxon>Bacteria</taxon>
        <taxon>Bacillati</taxon>
        <taxon>Actinomycetota</taxon>
        <taxon>Actinomycetes</taxon>
        <taxon>Propionibacteriales</taxon>
        <taxon>Propionibacteriaceae</taxon>
        <taxon>Propioniciclava</taxon>
    </lineage>
</organism>
<evidence type="ECO:0000313" key="3">
    <source>
        <dbReference type="Proteomes" id="UP001434337"/>
    </source>
</evidence>
<proteinExistence type="predicted"/>
<dbReference type="PROSITE" id="PS51257">
    <property type="entry name" value="PROKAR_LIPOPROTEIN"/>
    <property type="match status" value="1"/>
</dbReference>
<keyword evidence="3" id="KW-1185">Reference proteome</keyword>
<name>A0ABZ3C4T4_9ACTN</name>
<evidence type="ECO:0000313" key="2">
    <source>
        <dbReference type="EMBL" id="WZW97807.1"/>
    </source>
</evidence>
<feature type="region of interest" description="Disordered" evidence="1">
    <location>
        <begin position="396"/>
        <end position="425"/>
    </location>
</feature>
<gene>
    <name evidence="2" type="ORF">PCC79_13010</name>
</gene>
<dbReference type="RefSeq" id="WP_342372073.1">
    <property type="nucleotide sequence ID" value="NZ_CP115965.1"/>
</dbReference>
<dbReference type="Proteomes" id="UP001434337">
    <property type="component" value="Chromosome"/>
</dbReference>
<reference evidence="2 3" key="1">
    <citation type="journal article" date="2023" name="Environ Microbiome">
        <title>A coral-associated actinobacterium mitigates coral bleaching under heat stress.</title>
        <authorList>
            <person name="Li J."/>
            <person name="Zou Y."/>
            <person name="Li Q."/>
            <person name="Zhang J."/>
            <person name="Bourne D.G."/>
            <person name="Lyu Y."/>
            <person name="Liu C."/>
            <person name="Zhang S."/>
        </authorList>
    </citation>
    <scope>NUCLEOTIDE SEQUENCE [LARGE SCALE GENOMIC DNA]</scope>
    <source>
        <strain evidence="2 3">SCSIO 13291</strain>
    </source>
</reference>